<dbReference type="CDD" id="cd03590">
    <property type="entry name" value="CLECT_DC-SIGN_like"/>
    <property type="match status" value="1"/>
</dbReference>
<dbReference type="InterPro" id="IPR016187">
    <property type="entry name" value="CTDL_fold"/>
</dbReference>
<keyword evidence="1" id="KW-0430">Lectin</keyword>
<evidence type="ECO:0000259" key="4">
    <source>
        <dbReference type="PROSITE" id="PS50041"/>
    </source>
</evidence>
<dbReference type="FunCoup" id="A0A667ZWS6">
    <property type="interactions" value="1"/>
</dbReference>
<reference evidence="5" key="3">
    <citation type="submission" date="2025-09" db="UniProtKB">
        <authorList>
            <consortium name="Ensembl"/>
        </authorList>
    </citation>
    <scope>IDENTIFICATION</scope>
</reference>
<name>A0A667ZWS6_9TELE</name>
<dbReference type="PROSITE" id="PS50041">
    <property type="entry name" value="C_TYPE_LECTIN_2"/>
    <property type="match status" value="1"/>
</dbReference>
<dbReference type="AlphaFoldDB" id="A0A667ZWS6"/>
<keyword evidence="6" id="KW-1185">Reference proteome</keyword>
<keyword evidence="2" id="KW-1015">Disulfide bond</keyword>
<feature type="transmembrane region" description="Helical" evidence="3">
    <location>
        <begin position="31"/>
        <end position="52"/>
    </location>
</feature>
<dbReference type="GeneTree" id="ENSGT00940000164508"/>
<dbReference type="SUPFAM" id="SSF56436">
    <property type="entry name" value="C-type lectin-like"/>
    <property type="match status" value="1"/>
</dbReference>
<evidence type="ECO:0000313" key="5">
    <source>
        <dbReference type="Ensembl" id="ENSMMDP00005045297.1"/>
    </source>
</evidence>
<dbReference type="PROSITE" id="PS00615">
    <property type="entry name" value="C_TYPE_LECTIN_1"/>
    <property type="match status" value="1"/>
</dbReference>
<evidence type="ECO:0000256" key="1">
    <source>
        <dbReference type="ARBA" id="ARBA00022734"/>
    </source>
</evidence>
<keyword evidence="3" id="KW-0472">Membrane</keyword>
<evidence type="ECO:0000313" key="6">
    <source>
        <dbReference type="Proteomes" id="UP000472263"/>
    </source>
</evidence>
<dbReference type="Proteomes" id="UP000472263">
    <property type="component" value="Chromosome 9"/>
</dbReference>
<dbReference type="PANTHER" id="PTHR22803">
    <property type="entry name" value="MANNOSE, PHOSPHOLIPASE, LECTIN RECEPTOR RELATED"/>
    <property type="match status" value="1"/>
</dbReference>
<dbReference type="InterPro" id="IPR001304">
    <property type="entry name" value="C-type_lectin-like"/>
</dbReference>
<proteinExistence type="predicted"/>
<dbReference type="InterPro" id="IPR016186">
    <property type="entry name" value="C-type_lectin-like/link_sf"/>
</dbReference>
<evidence type="ECO:0000256" key="3">
    <source>
        <dbReference type="SAM" id="Phobius"/>
    </source>
</evidence>
<dbReference type="RefSeq" id="XP_029916391.1">
    <property type="nucleotide sequence ID" value="XM_030060531.1"/>
</dbReference>
<keyword evidence="3" id="KW-0812">Transmembrane</keyword>
<dbReference type="Pfam" id="PF00059">
    <property type="entry name" value="Lectin_C"/>
    <property type="match status" value="1"/>
</dbReference>
<dbReference type="GeneID" id="115365495"/>
<protein>
    <submittedName>
        <fullName evidence="5">Asialoglycoprotein receptor-like 1</fullName>
    </submittedName>
</protein>
<dbReference type="InterPro" id="IPR050111">
    <property type="entry name" value="C-type_lectin/snaclec_domain"/>
</dbReference>
<dbReference type="OrthoDB" id="8935730at2759"/>
<reference evidence="5" key="1">
    <citation type="submission" date="2019-06" db="EMBL/GenBank/DDBJ databases">
        <authorList>
            <consortium name="Wellcome Sanger Institute Data Sharing"/>
        </authorList>
    </citation>
    <scope>NUCLEOTIDE SEQUENCE [LARGE SCALE GENOMIC DNA]</scope>
</reference>
<dbReference type="GO" id="GO:0030246">
    <property type="term" value="F:carbohydrate binding"/>
    <property type="evidence" value="ECO:0007669"/>
    <property type="project" value="UniProtKB-KW"/>
</dbReference>
<accession>A0A667ZWS6</accession>
<dbReference type="SMART" id="SM00034">
    <property type="entry name" value="CLECT"/>
    <property type="match status" value="1"/>
</dbReference>
<keyword evidence="3" id="KW-1133">Transmembrane helix</keyword>
<feature type="domain" description="C-type lectin" evidence="4">
    <location>
        <begin position="112"/>
        <end position="235"/>
    </location>
</feature>
<dbReference type="InterPro" id="IPR018378">
    <property type="entry name" value="C-type_lectin_CS"/>
</dbReference>
<evidence type="ECO:0000256" key="2">
    <source>
        <dbReference type="ARBA" id="ARBA00023157"/>
    </source>
</evidence>
<organism evidence="5 6">
    <name type="scientific">Myripristis murdjan</name>
    <name type="common">pinecone soldierfish</name>
    <dbReference type="NCBI Taxonomy" id="586833"/>
    <lineage>
        <taxon>Eukaryota</taxon>
        <taxon>Metazoa</taxon>
        <taxon>Chordata</taxon>
        <taxon>Craniata</taxon>
        <taxon>Vertebrata</taxon>
        <taxon>Euteleostomi</taxon>
        <taxon>Actinopterygii</taxon>
        <taxon>Neopterygii</taxon>
        <taxon>Teleostei</taxon>
        <taxon>Neoteleostei</taxon>
        <taxon>Acanthomorphata</taxon>
        <taxon>Holocentriformes</taxon>
        <taxon>Holocentridae</taxon>
        <taxon>Myripristis</taxon>
    </lineage>
</organism>
<dbReference type="Gene3D" id="3.10.100.10">
    <property type="entry name" value="Mannose-Binding Protein A, subunit A"/>
    <property type="match status" value="1"/>
</dbReference>
<gene>
    <name evidence="5" type="primary">LOC115365495</name>
</gene>
<dbReference type="InParanoid" id="A0A667ZWS6"/>
<reference evidence="5" key="2">
    <citation type="submission" date="2025-08" db="UniProtKB">
        <authorList>
            <consortium name="Ensembl"/>
        </authorList>
    </citation>
    <scope>IDENTIFICATION</scope>
</reference>
<dbReference type="InterPro" id="IPR033989">
    <property type="entry name" value="CD209-like_CTLD"/>
</dbReference>
<sequence length="244" mass="27628">MDGPDYHQFGSPDGGMTEPRIIPQRGMKGKLFYVLYGGPVLLLLILVLVTGIKLTQVNHEIADVKLYLKAINPKGLSGHTASLTSAGTVVQQVYLEAIVPVRGPCAEGWVFFQNRCYLLSKAITTWHGAEDQCKKLGGHLLVLNNVEELDYISKVIEIAYNYWIGLVERAHEGHWSWVDGTDFKTTPTFWDEDQPDDWDYRLNGEDCGQLHSSVKRKRKLWNDADCNLQYRYICEAAKPGQQTR</sequence>
<dbReference type="Ensembl" id="ENSMMDT00005046190.1">
    <property type="protein sequence ID" value="ENSMMDP00005045297.1"/>
    <property type="gene ID" value="ENSMMDG00005020774.1"/>
</dbReference>